<reference evidence="2 3" key="1">
    <citation type="submission" date="2019-03" db="EMBL/GenBank/DDBJ databases">
        <authorList>
            <person name="Gonzalez-Pimentel J.L."/>
        </authorList>
    </citation>
    <scope>NUCLEOTIDE SEQUENCE [LARGE SCALE GENOMIC DNA]</scope>
    <source>
        <strain evidence="2 3">JCM 31289</strain>
    </source>
</reference>
<accession>A0A4Z0FPD7</accession>
<dbReference type="AlphaFoldDB" id="A0A4Z0FPD7"/>
<protein>
    <submittedName>
        <fullName evidence="2">MarR family transcriptional regulator</fullName>
    </submittedName>
</protein>
<name>A0A4Z0FPD7_9ACTN</name>
<evidence type="ECO:0000256" key="1">
    <source>
        <dbReference type="SAM" id="MobiDB-lite"/>
    </source>
</evidence>
<gene>
    <name evidence="2" type="ORF">E4099_32620</name>
</gene>
<sequence>MAVADCTAARTLPAPSMAKPGFGKRSAPDQPPRCRSDFAHLPTREALIAAFIDHLPEGAAIDAKSLAKQLPDYGQQACRSALNALSEAGHLRRLHGTVGEGRTQWVTRTYFSRQARDDTWWTGFAAGNVPVPPPARRAHRQPDERPPLTRAPSPFPEAAPAPEPAPRSEPI</sequence>
<comment type="caution">
    <text evidence="2">The sequence shown here is derived from an EMBL/GenBank/DDBJ whole genome shotgun (WGS) entry which is preliminary data.</text>
</comment>
<dbReference type="Proteomes" id="UP000297948">
    <property type="component" value="Unassembled WGS sequence"/>
</dbReference>
<evidence type="ECO:0000313" key="3">
    <source>
        <dbReference type="Proteomes" id="UP000297948"/>
    </source>
</evidence>
<dbReference type="EMBL" id="SRID01000778">
    <property type="protein sequence ID" value="TGA81946.1"/>
    <property type="molecule type" value="Genomic_DNA"/>
</dbReference>
<feature type="compositionally biased region" description="Pro residues" evidence="1">
    <location>
        <begin position="153"/>
        <end position="171"/>
    </location>
</feature>
<feature type="region of interest" description="Disordered" evidence="1">
    <location>
        <begin position="14"/>
        <end position="34"/>
    </location>
</feature>
<feature type="non-terminal residue" evidence="2">
    <location>
        <position position="171"/>
    </location>
</feature>
<feature type="region of interest" description="Disordered" evidence="1">
    <location>
        <begin position="125"/>
        <end position="171"/>
    </location>
</feature>
<evidence type="ECO:0000313" key="2">
    <source>
        <dbReference type="EMBL" id="TGA81946.1"/>
    </source>
</evidence>
<organism evidence="2 3">
    <name type="scientific">Streptomyces palmae</name>
    <dbReference type="NCBI Taxonomy" id="1701085"/>
    <lineage>
        <taxon>Bacteria</taxon>
        <taxon>Bacillati</taxon>
        <taxon>Actinomycetota</taxon>
        <taxon>Actinomycetes</taxon>
        <taxon>Kitasatosporales</taxon>
        <taxon>Streptomycetaceae</taxon>
        <taxon>Streptomyces</taxon>
    </lineage>
</organism>
<proteinExistence type="predicted"/>
<keyword evidence="3" id="KW-1185">Reference proteome</keyword>